<organism evidence="1 2">
    <name type="scientific">Coregonus suidteri</name>
    <dbReference type="NCBI Taxonomy" id="861788"/>
    <lineage>
        <taxon>Eukaryota</taxon>
        <taxon>Metazoa</taxon>
        <taxon>Chordata</taxon>
        <taxon>Craniata</taxon>
        <taxon>Vertebrata</taxon>
        <taxon>Euteleostomi</taxon>
        <taxon>Actinopterygii</taxon>
        <taxon>Neopterygii</taxon>
        <taxon>Teleostei</taxon>
        <taxon>Protacanthopterygii</taxon>
        <taxon>Salmoniformes</taxon>
        <taxon>Salmonidae</taxon>
        <taxon>Coregoninae</taxon>
        <taxon>Coregonus</taxon>
    </lineage>
</organism>
<name>A0AAN8LX32_9TELE</name>
<comment type="caution">
    <text evidence="1">The sequence shown here is derived from an EMBL/GenBank/DDBJ whole genome shotgun (WGS) entry which is preliminary data.</text>
</comment>
<proteinExistence type="predicted"/>
<dbReference type="Proteomes" id="UP001356427">
    <property type="component" value="Unassembled WGS sequence"/>
</dbReference>
<accession>A0AAN8LX32</accession>
<dbReference type="AlphaFoldDB" id="A0AAN8LX32"/>
<evidence type="ECO:0000313" key="2">
    <source>
        <dbReference type="Proteomes" id="UP001356427"/>
    </source>
</evidence>
<keyword evidence="2" id="KW-1185">Reference proteome</keyword>
<protein>
    <submittedName>
        <fullName evidence="1">Uncharacterized protein</fullName>
    </submittedName>
</protein>
<dbReference type="EMBL" id="JAGTTL010000013">
    <property type="protein sequence ID" value="KAK6313975.1"/>
    <property type="molecule type" value="Genomic_DNA"/>
</dbReference>
<sequence length="113" mass="12282">MEFLRSLVPAVISGDGGVVESGGALPRETGPRLLRMKRLLAIGQTTDQDQQGLVNTSTTRPIKERYGQEMHPHCGLIRASQDGQLSISCCQGITPPTEHCEPASTWTAMVFFN</sequence>
<gene>
    <name evidence="1" type="ORF">J4Q44_G00154340</name>
</gene>
<evidence type="ECO:0000313" key="1">
    <source>
        <dbReference type="EMBL" id="KAK6313975.1"/>
    </source>
</evidence>
<reference evidence="1 2" key="1">
    <citation type="submission" date="2021-04" db="EMBL/GenBank/DDBJ databases">
        <authorList>
            <person name="De Guttry C."/>
            <person name="Zahm M."/>
            <person name="Klopp C."/>
            <person name="Cabau C."/>
            <person name="Louis A."/>
            <person name="Berthelot C."/>
            <person name="Parey E."/>
            <person name="Roest Crollius H."/>
            <person name="Montfort J."/>
            <person name="Robinson-Rechavi M."/>
            <person name="Bucao C."/>
            <person name="Bouchez O."/>
            <person name="Gislard M."/>
            <person name="Lluch J."/>
            <person name="Milhes M."/>
            <person name="Lampietro C."/>
            <person name="Lopez Roques C."/>
            <person name="Donnadieu C."/>
            <person name="Braasch I."/>
            <person name="Desvignes T."/>
            <person name="Postlethwait J."/>
            <person name="Bobe J."/>
            <person name="Wedekind C."/>
            <person name="Guiguen Y."/>
        </authorList>
    </citation>
    <scope>NUCLEOTIDE SEQUENCE [LARGE SCALE GENOMIC DNA]</scope>
    <source>
        <strain evidence="1">Cs_M1</strain>
        <tissue evidence="1">Blood</tissue>
    </source>
</reference>